<dbReference type="Pfam" id="PF10384">
    <property type="entry name" value="Scm3"/>
    <property type="match status" value="1"/>
</dbReference>
<feature type="region of interest" description="Disordered" evidence="1">
    <location>
        <begin position="227"/>
        <end position="341"/>
    </location>
</feature>
<feature type="region of interest" description="Disordered" evidence="1">
    <location>
        <begin position="418"/>
        <end position="644"/>
    </location>
</feature>
<feature type="region of interest" description="Disordered" evidence="1">
    <location>
        <begin position="656"/>
        <end position="699"/>
    </location>
</feature>
<dbReference type="PANTHER" id="PTHR15992:SF5">
    <property type="entry name" value="HOLLIDAY JUNCTION RECOGNITION PROTEIN"/>
    <property type="match status" value="1"/>
</dbReference>
<dbReference type="InterPro" id="IPR018465">
    <property type="entry name" value="Scm3/HJURP"/>
</dbReference>
<keyword evidence="3" id="KW-1185">Reference proteome</keyword>
<feature type="compositionally biased region" description="Basic and acidic residues" evidence="1">
    <location>
        <begin position="507"/>
        <end position="518"/>
    </location>
</feature>
<evidence type="ECO:0000256" key="1">
    <source>
        <dbReference type="SAM" id="MobiDB-lite"/>
    </source>
</evidence>
<feature type="region of interest" description="Disordered" evidence="1">
    <location>
        <begin position="730"/>
        <end position="769"/>
    </location>
</feature>
<dbReference type="STRING" id="1408157.A0A1J7I9V8"/>
<feature type="compositionally biased region" description="Polar residues" evidence="1">
    <location>
        <begin position="556"/>
        <end position="566"/>
    </location>
</feature>
<name>A0A1J7I9V8_9PEZI</name>
<protein>
    <submittedName>
        <fullName evidence="2">Uncharacterized protein</fullName>
    </submittedName>
</protein>
<feature type="compositionally biased region" description="Polar residues" evidence="1">
    <location>
        <begin position="656"/>
        <end position="665"/>
    </location>
</feature>
<dbReference type="EMBL" id="KV875105">
    <property type="protein sequence ID" value="OIW24107.1"/>
    <property type="molecule type" value="Genomic_DNA"/>
</dbReference>
<feature type="compositionally biased region" description="Basic residues" evidence="1">
    <location>
        <begin position="438"/>
        <end position="447"/>
    </location>
</feature>
<feature type="compositionally biased region" description="Low complexity" evidence="1">
    <location>
        <begin position="493"/>
        <end position="506"/>
    </location>
</feature>
<accession>A0A1J7I9V8</accession>
<feature type="region of interest" description="Disordered" evidence="1">
    <location>
        <begin position="107"/>
        <end position="132"/>
    </location>
</feature>
<sequence>MERPAKRPRVGSFLHDDEDADDELFLDPNEVNAQRDPAVLLEQSRAVASFKLKSRWENVFEKYEKDFTGADDIINFYTEELPEVEVDNGHLRSLADADDAKSVAASESAELDEEERILHGNGAGGGQLIRSGPSSLMPLPRPLYGGRMSGLASLAPAPPRLSTMFSSGLNFPSFSSFRPLKTFSEPLESIWNAPELPAEAFNNHVIATTAPRRRVAVKALLAAEDDGSDDDDIIMGNSSSWMRDRGNETIQSAPPRVTTKESSPAVENVLPRDDTPEPAPTTDLTSDAQEVVKQPERRKHGRSRKLPKVKTSAKKAVSTRPGEATEVPDSDTELLESSPAVATDIDGLKDLSNDTSSAELSFKPAKSLVRIEVQLLRRRRPDIVPAQAIPRISLLGSSPAGEREQPLHDSSALVVRAKTSVQKRRRTLPPPSIPAPRKVQRHDRRRQTLPATQTVVQLTTPANSSPVKPHGEDEMVLESQDQPVSEVSEQVQPAAEPATKPAAPTEHFSRNAIDKDYDLSDEDESLVPLSRARKSTKQSKKPSSTAKRALAKRVPKTSTLLESSPSIRVAFPAVKKSFRSTRTKAPEEAPAEEPEPTETTPEKVSTPIAQSTTELEDSVAKIIEHPEQPSTRADDALSSPLLDPSLNRVQTENSLITPSSNQSQGKPVPSPAALVTPSSRHSKSKPAASPGASRPSTSKRSILSLLSDSDEDELSLSLDQISPLVRKVHNQHSALPIRSRSTAKKPSVNRMSLASYARATPTKKRSRLSGGWTSASTVRILASEASVGNTASKRSIIKMPDNKADRLESNKYNVHPSHLTVAHGNSIAYSLLRNNKTRLLQIHTTYYSRIPLFSNMLVSIKASSNCIRLNILNY</sequence>
<feature type="compositionally biased region" description="Polar residues" evidence="1">
    <location>
        <begin position="449"/>
        <end position="466"/>
    </location>
</feature>
<feature type="compositionally biased region" description="Polar residues" evidence="1">
    <location>
        <begin position="479"/>
        <end position="491"/>
    </location>
</feature>
<dbReference type="Gene3D" id="1.10.20.10">
    <property type="entry name" value="Histone, subunit A"/>
    <property type="match status" value="1"/>
</dbReference>
<dbReference type="Proteomes" id="UP000182658">
    <property type="component" value="Unassembled WGS sequence"/>
</dbReference>
<dbReference type="GO" id="GO:0046982">
    <property type="term" value="F:protein heterodimerization activity"/>
    <property type="evidence" value="ECO:0007669"/>
    <property type="project" value="InterPro"/>
</dbReference>
<evidence type="ECO:0000313" key="3">
    <source>
        <dbReference type="Proteomes" id="UP000182658"/>
    </source>
</evidence>
<dbReference type="OrthoDB" id="2420608at2759"/>
<dbReference type="GO" id="GO:0042393">
    <property type="term" value="F:histone binding"/>
    <property type="evidence" value="ECO:0007669"/>
    <property type="project" value="InterPro"/>
</dbReference>
<dbReference type="InterPro" id="IPR009072">
    <property type="entry name" value="Histone-fold"/>
</dbReference>
<feature type="compositionally biased region" description="Basic and acidic residues" evidence="1">
    <location>
        <begin position="618"/>
        <end position="635"/>
    </location>
</feature>
<gene>
    <name evidence="2" type="ORF">CONLIGDRAFT_649409</name>
</gene>
<dbReference type="InParanoid" id="A0A1J7I9V8"/>
<reference evidence="2 3" key="1">
    <citation type="submission" date="2016-10" db="EMBL/GenBank/DDBJ databases">
        <title>Draft genome sequence of Coniochaeta ligniaria NRRL30616, a lignocellulolytic fungus for bioabatement of inhibitors in plant biomass hydrolysates.</title>
        <authorList>
            <consortium name="DOE Joint Genome Institute"/>
            <person name="Jimenez D.J."/>
            <person name="Hector R.E."/>
            <person name="Riley R."/>
            <person name="Sun H."/>
            <person name="Grigoriev I.V."/>
            <person name="Van Elsas J.D."/>
            <person name="Nichols N.N."/>
        </authorList>
    </citation>
    <scope>NUCLEOTIDE SEQUENCE [LARGE SCALE GENOMIC DNA]</scope>
    <source>
        <strain evidence="2 3">NRRL 30616</strain>
    </source>
</reference>
<organism evidence="2 3">
    <name type="scientific">Coniochaeta ligniaria NRRL 30616</name>
    <dbReference type="NCBI Taxonomy" id="1408157"/>
    <lineage>
        <taxon>Eukaryota</taxon>
        <taxon>Fungi</taxon>
        <taxon>Dikarya</taxon>
        <taxon>Ascomycota</taxon>
        <taxon>Pezizomycotina</taxon>
        <taxon>Sordariomycetes</taxon>
        <taxon>Sordariomycetidae</taxon>
        <taxon>Coniochaetales</taxon>
        <taxon>Coniochaetaceae</taxon>
        <taxon>Coniochaeta</taxon>
    </lineage>
</organism>
<dbReference type="PANTHER" id="PTHR15992">
    <property type="entry name" value="HOLLIDAY JUNCTION RECOGNITION PROTEIN"/>
    <property type="match status" value="1"/>
</dbReference>
<feature type="compositionally biased region" description="Basic residues" evidence="1">
    <location>
        <begin position="531"/>
        <end position="540"/>
    </location>
</feature>
<feature type="compositionally biased region" description="Low complexity" evidence="1">
    <location>
        <begin position="685"/>
        <end position="699"/>
    </location>
</feature>
<proteinExistence type="predicted"/>
<feature type="compositionally biased region" description="Basic residues" evidence="1">
    <location>
        <begin position="296"/>
        <end position="313"/>
    </location>
</feature>
<evidence type="ECO:0000313" key="2">
    <source>
        <dbReference type="EMBL" id="OIW24107.1"/>
    </source>
</evidence>
<dbReference type="GO" id="GO:0005634">
    <property type="term" value="C:nucleus"/>
    <property type="evidence" value="ECO:0007669"/>
    <property type="project" value="InterPro"/>
</dbReference>
<dbReference type="AlphaFoldDB" id="A0A1J7I9V8"/>